<gene>
    <name evidence="2" type="ORF">SAMN04489720_1334</name>
</gene>
<reference evidence="3" key="1">
    <citation type="submission" date="2016-10" db="EMBL/GenBank/DDBJ databases">
        <authorList>
            <person name="Varghese N."/>
            <person name="Submissions S."/>
        </authorList>
    </citation>
    <scope>NUCLEOTIDE SEQUENCE [LARGE SCALE GENOMIC DNA]</scope>
    <source>
        <strain evidence="3">DSM 22002</strain>
    </source>
</reference>
<dbReference type="RefSeq" id="WP_092503557.1">
    <property type="nucleotide sequence ID" value="NZ_LT629695.1"/>
</dbReference>
<dbReference type="Proteomes" id="UP000198822">
    <property type="component" value="Chromosome I"/>
</dbReference>
<feature type="transmembrane region" description="Helical" evidence="1">
    <location>
        <begin position="39"/>
        <end position="61"/>
    </location>
</feature>
<dbReference type="STRING" id="399736.SAMN04489720_1334"/>
<keyword evidence="1" id="KW-0812">Transmembrane</keyword>
<evidence type="ECO:0000256" key="1">
    <source>
        <dbReference type="SAM" id="Phobius"/>
    </source>
</evidence>
<sequence length="198" mass="19565">MTLLREPRPRLPRSVLLAALLGGAVGGAMLGAGLSLMNLVVVALAVATLVGAGAGLLSVMWGPPGDVLDDEALVELAVPLATAGGAGAVVGAASFVALWLLLRGRVPQPGAVVGLSTAVVAVAMLVLGTVTTAAFLPALTLLGGPPAVPHAVTLAVLLGLAGAPLGALATWWMTWLLRSRRIAAQAAADAAEQAYPIA</sequence>
<name>A0A1G8CLY8_9MICO</name>
<dbReference type="EMBL" id="LT629695">
    <property type="protein sequence ID" value="SDH46372.1"/>
    <property type="molecule type" value="Genomic_DNA"/>
</dbReference>
<proteinExistence type="predicted"/>
<keyword evidence="1" id="KW-1133">Transmembrane helix</keyword>
<feature type="transmembrane region" description="Helical" evidence="1">
    <location>
        <begin position="151"/>
        <end position="172"/>
    </location>
</feature>
<feature type="transmembrane region" description="Helical" evidence="1">
    <location>
        <begin position="81"/>
        <end position="102"/>
    </location>
</feature>
<dbReference type="AlphaFoldDB" id="A0A1G8CLY8"/>
<keyword evidence="3" id="KW-1185">Reference proteome</keyword>
<accession>A0A1G8CLY8</accession>
<feature type="transmembrane region" description="Helical" evidence="1">
    <location>
        <begin position="114"/>
        <end position="139"/>
    </location>
</feature>
<feature type="transmembrane region" description="Helical" evidence="1">
    <location>
        <begin position="15"/>
        <end position="32"/>
    </location>
</feature>
<keyword evidence="1" id="KW-0472">Membrane</keyword>
<protein>
    <submittedName>
        <fullName evidence="2">Uncharacterized protein</fullName>
    </submittedName>
</protein>
<dbReference type="OrthoDB" id="9934042at2"/>
<evidence type="ECO:0000313" key="3">
    <source>
        <dbReference type="Proteomes" id="UP000198822"/>
    </source>
</evidence>
<organism evidence="2 3">
    <name type="scientific">Agrococcus jejuensis</name>
    <dbReference type="NCBI Taxonomy" id="399736"/>
    <lineage>
        <taxon>Bacteria</taxon>
        <taxon>Bacillati</taxon>
        <taxon>Actinomycetota</taxon>
        <taxon>Actinomycetes</taxon>
        <taxon>Micrococcales</taxon>
        <taxon>Microbacteriaceae</taxon>
        <taxon>Agrococcus</taxon>
    </lineage>
</organism>
<evidence type="ECO:0000313" key="2">
    <source>
        <dbReference type="EMBL" id="SDH46372.1"/>
    </source>
</evidence>